<keyword evidence="3" id="KW-1185">Reference proteome</keyword>
<dbReference type="eggNOG" id="ENOG5032RRC">
    <property type="taxonomic scope" value="Bacteria"/>
</dbReference>
<reference evidence="2 3" key="1">
    <citation type="submission" date="2014-03" db="EMBL/GenBank/DDBJ databases">
        <title>The draft genome sequence of Thioclava dalianensis DLFJ1-1.</title>
        <authorList>
            <person name="Lai Q."/>
            <person name="Shao Z."/>
        </authorList>
    </citation>
    <scope>NUCLEOTIDE SEQUENCE [LARGE SCALE GENOMIC DNA]</scope>
    <source>
        <strain evidence="2 3">DLFJ1-1</strain>
    </source>
</reference>
<dbReference type="AlphaFoldDB" id="A0A074TNF4"/>
<organism evidence="2 3">
    <name type="scientific">Thioclava dalianensis</name>
    <dbReference type="NCBI Taxonomy" id="1185766"/>
    <lineage>
        <taxon>Bacteria</taxon>
        <taxon>Pseudomonadati</taxon>
        <taxon>Pseudomonadota</taxon>
        <taxon>Alphaproteobacteria</taxon>
        <taxon>Rhodobacterales</taxon>
        <taxon>Paracoccaceae</taxon>
        <taxon>Thioclava</taxon>
    </lineage>
</organism>
<evidence type="ECO:0000313" key="2">
    <source>
        <dbReference type="EMBL" id="KEP71685.1"/>
    </source>
</evidence>
<dbReference type="InterPro" id="IPR045517">
    <property type="entry name" value="Glyoxalase_8"/>
</dbReference>
<comment type="caution">
    <text evidence="2">The sequence shown here is derived from an EMBL/GenBank/DDBJ whole genome shotgun (WGS) entry which is preliminary data.</text>
</comment>
<dbReference type="STRING" id="1185766.SAMN05216224_105110"/>
<protein>
    <recommendedName>
        <fullName evidence="1">Glyoxalase-related protein domain-containing protein</fullName>
    </recommendedName>
</protein>
<dbReference type="Pfam" id="PF20066">
    <property type="entry name" value="Glyoxalase_8"/>
    <property type="match status" value="1"/>
</dbReference>
<evidence type="ECO:0000259" key="1">
    <source>
        <dbReference type="Pfam" id="PF20066"/>
    </source>
</evidence>
<dbReference type="Proteomes" id="UP000027725">
    <property type="component" value="Unassembled WGS sequence"/>
</dbReference>
<dbReference type="EMBL" id="JHEH01000001">
    <property type="protein sequence ID" value="KEP71685.1"/>
    <property type="molecule type" value="Genomic_DNA"/>
</dbReference>
<accession>A0A074TNF4</accession>
<feature type="domain" description="Glyoxalase-related protein" evidence="1">
    <location>
        <begin position="5"/>
        <end position="138"/>
    </location>
</feature>
<evidence type="ECO:0000313" key="3">
    <source>
        <dbReference type="Proteomes" id="UP000027725"/>
    </source>
</evidence>
<name>A0A074TNF4_9RHOB</name>
<gene>
    <name evidence="2" type="ORF">DL1_01380</name>
</gene>
<sequence>MTTKLLKDTKAQAHRLAEALKRAGQPVSLSRAYELTAQAAGHADWNTMVAALKGPVGQGLALGDCVRGRYMGQPVSGRVHALRRKGAEYLELEIALDKPVDVVTSPAFSALRRRVRATIGADGRSVGRRSDGVAHFELT</sequence>
<dbReference type="RefSeq" id="WP_038061275.1">
    <property type="nucleotide sequence ID" value="NZ_FOVB01000005.1"/>
</dbReference>
<proteinExistence type="predicted"/>
<dbReference type="OrthoDB" id="7350221at2"/>